<dbReference type="RefSeq" id="WP_169522698.1">
    <property type="nucleotide sequence ID" value="NZ_JAAMPT010000195.1"/>
</dbReference>
<evidence type="ECO:0000313" key="2">
    <source>
        <dbReference type="Proteomes" id="UP000767947"/>
    </source>
</evidence>
<evidence type="ECO:0008006" key="3">
    <source>
        <dbReference type="Google" id="ProtNLM"/>
    </source>
</evidence>
<comment type="caution">
    <text evidence="1">The sequence shown here is derived from an EMBL/GenBank/DDBJ whole genome shotgun (WGS) entry which is preliminary data.</text>
</comment>
<dbReference type="EMBL" id="JAAMPT010000195">
    <property type="protein sequence ID" value="NMH24148.1"/>
    <property type="molecule type" value="Genomic_DNA"/>
</dbReference>
<reference evidence="1 2" key="1">
    <citation type="submission" date="2020-02" db="EMBL/GenBank/DDBJ databases">
        <title>Flavobacterium sp. genome.</title>
        <authorList>
            <person name="Jung H.S."/>
            <person name="Baek J.H."/>
            <person name="Jeon C.O."/>
        </authorList>
    </citation>
    <scope>NUCLEOTIDE SEQUENCE [LARGE SCALE GENOMIC DNA]</scope>
    <source>
        <strain evidence="1 2">SE-s27</strain>
    </source>
</reference>
<name>A0ABX1QR40_9FLAO</name>
<keyword evidence="2" id="KW-1185">Reference proteome</keyword>
<dbReference type="Proteomes" id="UP000767947">
    <property type="component" value="Unassembled WGS sequence"/>
</dbReference>
<gene>
    <name evidence="1" type="ORF">G6042_02560</name>
</gene>
<dbReference type="PROSITE" id="PS51257">
    <property type="entry name" value="PROKAR_LIPOPROTEIN"/>
    <property type="match status" value="1"/>
</dbReference>
<sequence>MKKIVIALLLISLFSCGKKEIQLPQLNETVVADVKDHSPIFMFFETNGKDTLIDVNRSNSISSTNWLFNIDKRLPLKLVIPEIQKLQAKKEKSSHKKEGTENYFTYMDKKKKTLAFLPLVDVEYVFDKATLGLNTLYFKADGKIFFNNQQLSEQELEQYFNNLKVERESEIFIGYDKNLSFENYLKYRLKTKKIVITKLGLTINYTKEFVY</sequence>
<accession>A0ABX1QR40</accession>
<evidence type="ECO:0000313" key="1">
    <source>
        <dbReference type="EMBL" id="NMH24148.1"/>
    </source>
</evidence>
<protein>
    <recommendedName>
        <fullName evidence="3">Lipoprotein</fullName>
    </recommendedName>
</protein>
<organism evidence="1 2">
    <name type="scientific">Flavobacterium solisilvae</name>
    <dbReference type="NCBI Taxonomy" id="1852019"/>
    <lineage>
        <taxon>Bacteria</taxon>
        <taxon>Pseudomonadati</taxon>
        <taxon>Bacteroidota</taxon>
        <taxon>Flavobacteriia</taxon>
        <taxon>Flavobacteriales</taxon>
        <taxon>Flavobacteriaceae</taxon>
        <taxon>Flavobacterium</taxon>
    </lineage>
</organism>
<proteinExistence type="predicted"/>